<gene>
    <name evidence="1" type="ORF">GCM10011607_12510</name>
</gene>
<sequence length="396" mass="44594">MSTAMINVLNRYSKGFVVNGYFENIIKSAYVEYDSLSSEFTKVKESFLGCLPLLLASNHSNTLKQLYPAVYSDHSDNAVITMTIYDENRIDGHYKVFEATLAYPDGSRLTTVVNSGQVLGVSSEFKSNNETVLPLYLKDDVFEVIDPLVKVISNVSADNASAWKLLNYPIKPTNAGSINDLPIVIQVLSFKRLITDYLENGFTEDKVRNKSHLTSMLSRLETRDAFSMRNYISSFSKTSVKEGIVARLYGADEVQEPLSKSLLDNMAILVECIDSLEYGVNVSSLSSMHQILTLKFNELDLVQRIKFYIKATEHPAFGQEKLDSHLAFFLFNKNHRDEINEYKECIYLANIIDMNQENLSNLKPCSSININVTEQIDDSGKDFDKGHDILGLSNSL</sequence>
<keyword evidence="2" id="KW-1185">Reference proteome</keyword>
<proteinExistence type="predicted"/>
<dbReference type="Proteomes" id="UP000617555">
    <property type="component" value="Unassembled WGS sequence"/>
</dbReference>
<organism evidence="1 2">
    <name type="scientific">Shewanella inventionis</name>
    <dbReference type="NCBI Taxonomy" id="1738770"/>
    <lineage>
        <taxon>Bacteria</taxon>
        <taxon>Pseudomonadati</taxon>
        <taxon>Pseudomonadota</taxon>
        <taxon>Gammaproteobacteria</taxon>
        <taxon>Alteromonadales</taxon>
        <taxon>Shewanellaceae</taxon>
        <taxon>Shewanella</taxon>
    </lineage>
</organism>
<reference evidence="2" key="1">
    <citation type="journal article" date="2019" name="Int. J. Syst. Evol. Microbiol.">
        <title>The Global Catalogue of Microorganisms (GCM) 10K type strain sequencing project: providing services to taxonomists for standard genome sequencing and annotation.</title>
        <authorList>
            <consortium name="The Broad Institute Genomics Platform"/>
            <consortium name="The Broad Institute Genome Sequencing Center for Infectious Disease"/>
            <person name="Wu L."/>
            <person name="Ma J."/>
        </authorList>
    </citation>
    <scope>NUCLEOTIDE SEQUENCE [LARGE SCALE GENOMIC DNA]</scope>
    <source>
        <strain evidence="2">CGMCC 1.15339</strain>
    </source>
</reference>
<protein>
    <submittedName>
        <fullName evidence="1">Uncharacterized protein</fullName>
    </submittedName>
</protein>
<evidence type="ECO:0000313" key="2">
    <source>
        <dbReference type="Proteomes" id="UP000617555"/>
    </source>
</evidence>
<evidence type="ECO:0000313" key="1">
    <source>
        <dbReference type="EMBL" id="GGB53449.1"/>
    </source>
</evidence>
<accession>A0ABQ1IW02</accession>
<name>A0ABQ1IW02_9GAMM</name>
<dbReference type="EMBL" id="BMII01000008">
    <property type="protein sequence ID" value="GGB53449.1"/>
    <property type="molecule type" value="Genomic_DNA"/>
</dbReference>
<comment type="caution">
    <text evidence="1">The sequence shown here is derived from an EMBL/GenBank/DDBJ whole genome shotgun (WGS) entry which is preliminary data.</text>
</comment>